<dbReference type="PROSITE" id="PS50048">
    <property type="entry name" value="ZN2_CY6_FUNGAL_2"/>
    <property type="match status" value="1"/>
</dbReference>
<dbReference type="InterPro" id="IPR036864">
    <property type="entry name" value="Zn2-C6_fun-type_DNA-bd_sf"/>
</dbReference>
<reference evidence="3" key="2">
    <citation type="submission" date="2024-10" db="UniProtKB">
        <authorList>
            <consortium name="EnsemblProtists"/>
        </authorList>
    </citation>
    <scope>IDENTIFICATION</scope>
</reference>
<dbReference type="GeneID" id="17269510"/>
<feature type="region of interest" description="Disordered" evidence="1">
    <location>
        <begin position="1"/>
        <end position="50"/>
    </location>
</feature>
<dbReference type="HOGENOM" id="CLU_772592_0_0_1"/>
<dbReference type="PaxDb" id="2903-EOD23964"/>
<feature type="compositionally biased region" description="Pro residues" evidence="1">
    <location>
        <begin position="1"/>
        <end position="12"/>
    </location>
</feature>
<accession>A0A0D3JKC9</accession>
<dbReference type="EnsemblProtists" id="EOD23964">
    <property type="protein sequence ID" value="EOD23964"/>
    <property type="gene ID" value="EMIHUDRAFT_206968"/>
</dbReference>
<feature type="region of interest" description="Disordered" evidence="1">
    <location>
        <begin position="239"/>
        <end position="346"/>
    </location>
</feature>
<organism evidence="3 4">
    <name type="scientific">Emiliania huxleyi (strain CCMP1516)</name>
    <dbReference type="NCBI Taxonomy" id="280463"/>
    <lineage>
        <taxon>Eukaryota</taxon>
        <taxon>Haptista</taxon>
        <taxon>Haptophyta</taxon>
        <taxon>Prymnesiophyceae</taxon>
        <taxon>Isochrysidales</taxon>
        <taxon>Noelaerhabdaceae</taxon>
        <taxon>Emiliania</taxon>
    </lineage>
</organism>
<evidence type="ECO:0000313" key="3">
    <source>
        <dbReference type="EnsemblProtists" id="EOD23964"/>
    </source>
</evidence>
<evidence type="ECO:0000259" key="2">
    <source>
        <dbReference type="PROSITE" id="PS50048"/>
    </source>
</evidence>
<dbReference type="AlphaFoldDB" id="A0A0D3JKC9"/>
<dbReference type="SUPFAM" id="SSF57701">
    <property type="entry name" value="Zn2/Cys6 DNA-binding domain"/>
    <property type="match status" value="1"/>
</dbReference>
<evidence type="ECO:0000256" key="1">
    <source>
        <dbReference type="SAM" id="MobiDB-lite"/>
    </source>
</evidence>
<dbReference type="CDD" id="cd00067">
    <property type="entry name" value="GAL4"/>
    <property type="match status" value="1"/>
</dbReference>
<protein>
    <recommendedName>
        <fullName evidence="2">Zn(2)-C6 fungal-type domain-containing protein</fullName>
    </recommendedName>
</protein>
<dbReference type="RefSeq" id="XP_005776393.1">
    <property type="nucleotide sequence ID" value="XM_005776336.1"/>
</dbReference>
<feature type="compositionally biased region" description="Low complexity" evidence="1">
    <location>
        <begin position="244"/>
        <end position="290"/>
    </location>
</feature>
<reference evidence="4" key="1">
    <citation type="journal article" date="2013" name="Nature">
        <title>Pan genome of the phytoplankton Emiliania underpins its global distribution.</title>
        <authorList>
            <person name="Read B.A."/>
            <person name="Kegel J."/>
            <person name="Klute M.J."/>
            <person name="Kuo A."/>
            <person name="Lefebvre S.C."/>
            <person name="Maumus F."/>
            <person name="Mayer C."/>
            <person name="Miller J."/>
            <person name="Monier A."/>
            <person name="Salamov A."/>
            <person name="Young J."/>
            <person name="Aguilar M."/>
            <person name="Claverie J.M."/>
            <person name="Frickenhaus S."/>
            <person name="Gonzalez K."/>
            <person name="Herman E.K."/>
            <person name="Lin Y.C."/>
            <person name="Napier J."/>
            <person name="Ogata H."/>
            <person name="Sarno A.F."/>
            <person name="Shmutz J."/>
            <person name="Schroeder D."/>
            <person name="de Vargas C."/>
            <person name="Verret F."/>
            <person name="von Dassow P."/>
            <person name="Valentin K."/>
            <person name="Van de Peer Y."/>
            <person name="Wheeler G."/>
            <person name="Dacks J.B."/>
            <person name="Delwiche C.F."/>
            <person name="Dyhrman S.T."/>
            <person name="Glockner G."/>
            <person name="John U."/>
            <person name="Richards T."/>
            <person name="Worden A.Z."/>
            <person name="Zhang X."/>
            <person name="Grigoriev I.V."/>
            <person name="Allen A.E."/>
            <person name="Bidle K."/>
            <person name="Borodovsky M."/>
            <person name="Bowler C."/>
            <person name="Brownlee C."/>
            <person name="Cock J.M."/>
            <person name="Elias M."/>
            <person name="Gladyshev V.N."/>
            <person name="Groth M."/>
            <person name="Guda C."/>
            <person name="Hadaegh A."/>
            <person name="Iglesias-Rodriguez M.D."/>
            <person name="Jenkins J."/>
            <person name="Jones B.M."/>
            <person name="Lawson T."/>
            <person name="Leese F."/>
            <person name="Lindquist E."/>
            <person name="Lobanov A."/>
            <person name="Lomsadze A."/>
            <person name="Malik S.B."/>
            <person name="Marsh M.E."/>
            <person name="Mackinder L."/>
            <person name="Mock T."/>
            <person name="Mueller-Roeber B."/>
            <person name="Pagarete A."/>
            <person name="Parker M."/>
            <person name="Probert I."/>
            <person name="Quesneville H."/>
            <person name="Raines C."/>
            <person name="Rensing S.A."/>
            <person name="Riano-Pachon D.M."/>
            <person name="Richier S."/>
            <person name="Rokitta S."/>
            <person name="Shiraiwa Y."/>
            <person name="Soanes D.M."/>
            <person name="van der Giezen M."/>
            <person name="Wahlund T.M."/>
            <person name="Williams B."/>
            <person name="Wilson W."/>
            <person name="Wolfe G."/>
            <person name="Wurch L.L."/>
        </authorList>
    </citation>
    <scope>NUCLEOTIDE SEQUENCE</scope>
</reference>
<dbReference type="KEGG" id="ehx:EMIHUDRAFT_206968"/>
<dbReference type="InterPro" id="IPR001138">
    <property type="entry name" value="Zn2Cys6_DnaBD"/>
</dbReference>
<sequence>MSAQEPVPPVPAVSPRLSGSSESESGPFDGGEAANRNSVVPHQRQNEKERLSHAELLEPVEKESYYPSGERKRCRSACVACMKRRVRCVMLKCGSCSNCLDRGIPCIPRVGRKRGPPALEERMDRAISFALASQHYAMQPQQPPPPQPYGTAIHLPQLQQQLSAGQAAYTPAIPMTPHGPVPVQTQLTPQMQMLMNPQMQMQQSMQQMQHAAPGAAGAPSLPQMQMQQAAQLMYPIQHPEHQQQQHAYHQQHAQMPSPQMASQMPPPLHQTAVHAQQQPQQQLPHMPMQAGQYHHQPPPPPPADHSQAIMEPQASPQQPPPPGASPAHGPVSHPCNLSTGDERLHSEAQWAGAAALVSL</sequence>
<dbReference type="GO" id="GO:0000981">
    <property type="term" value="F:DNA-binding transcription factor activity, RNA polymerase II-specific"/>
    <property type="evidence" value="ECO:0007669"/>
    <property type="project" value="InterPro"/>
</dbReference>
<name>A0A0D3JKC9_EMIH1</name>
<evidence type="ECO:0000313" key="4">
    <source>
        <dbReference type="Proteomes" id="UP000013827"/>
    </source>
</evidence>
<feature type="region of interest" description="Disordered" evidence="1">
    <location>
        <begin position="201"/>
        <end position="226"/>
    </location>
</feature>
<dbReference type="Proteomes" id="UP000013827">
    <property type="component" value="Unassembled WGS sequence"/>
</dbReference>
<proteinExistence type="predicted"/>
<feature type="domain" description="Zn(2)-C6 fungal-type" evidence="2">
    <location>
        <begin position="77"/>
        <end position="106"/>
    </location>
</feature>
<dbReference type="GO" id="GO:0008270">
    <property type="term" value="F:zinc ion binding"/>
    <property type="evidence" value="ECO:0007669"/>
    <property type="project" value="InterPro"/>
</dbReference>
<keyword evidence="4" id="KW-1185">Reference proteome</keyword>